<keyword evidence="1" id="KW-0175">Coiled coil</keyword>
<dbReference type="OrthoDB" id="75536at2759"/>
<gene>
    <name evidence="3" type="ORF">SDRG_05682</name>
</gene>
<reference evidence="3 4" key="1">
    <citation type="submission" date="2012-04" db="EMBL/GenBank/DDBJ databases">
        <title>The Genome Sequence of Saprolegnia declina VS20.</title>
        <authorList>
            <consortium name="The Broad Institute Genome Sequencing Platform"/>
            <person name="Russ C."/>
            <person name="Nusbaum C."/>
            <person name="Tyler B."/>
            <person name="van West P."/>
            <person name="Dieguez-Uribeondo J."/>
            <person name="de Bruijn I."/>
            <person name="Tripathy S."/>
            <person name="Jiang R."/>
            <person name="Young S.K."/>
            <person name="Zeng Q."/>
            <person name="Gargeya S."/>
            <person name="Fitzgerald M."/>
            <person name="Haas B."/>
            <person name="Abouelleil A."/>
            <person name="Alvarado L."/>
            <person name="Arachchi H.M."/>
            <person name="Berlin A."/>
            <person name="Chapman S.B."/>
            <person name="Goldberg J."/>
            <person name="Griggs A."/>
            <person name="Gujja S."/>
            <person name="Hansen M."/>
            <person name="Howarth C."/>
            <person name="Imamovic A."/>
            <person name="Larimer J."/>
            <person name="McCowen C."/>
            <person name="Montmayeur A."/>
            <person name="Murphy C."/>
            <person name="Neiman D."/>
            <person name="Pearson M."/>
            <person name="Priest M."/>
            <person name="Roberts A."/>
            <person name="Saif S."/>
            <person name="Shea T."/>
            <person name="Sisk P."/>
            <person name="Sykes S."/>
            <person name="Wortman J."/>
            <person name="Nusbaum C."/>
            <person name="Birren B."/>
        </authorList>
    </citation>
    <scope>NUCLEOTIDE SEQUENCE [LARGE SCALE GENOMIC DNA]</scope>
    <source>
        <strain evidence="3 4">VS20</strain>
    </source>
</reference>
<accession>T0S226</accession>
<feature type="region of interest" description="Disordered" evidence="2">
    <location>
        <begin position="1751"/>
        <end position="1785"/>
    </location>
</feature>
<feature type="compositionally biased region" description="Polar residues" evidence="2">
    <location>
        <begin position="1763"/>
        <end position="1785"/>
    </location>
</feature>
<dbReference type="EMBL" id="JH767146">
    <property type="protein sequence ID" value="EQC36852.1"/>
    <property type="molecule type" value="Genomic_DNA"/>
</dbReference>
<organism evidence="3 4">
    <name type="scientific">Saprolegnia diclina (strain VS20)</name>
    <dbReference type="NCBI Taxonomy" id="1156394"/>
    <lineage>
        <taxon>Eukaryota</taxon>
        <taxon>Sar</taxon>
        <taxon>Stramenopiles</taxon>
        <taxon>Oomycota</taxon>
        <taxon>Saprolegniomycetes</taxon>
        <taxon>Saprolegniales</taxon>
        <taxon>Saprolegniaceae</taxon>
        <taxon>Saprolegnia</taxon>
    </lineage>
</organism>
<name>T0S226_SAPDV</name>
<evidence type="ECO:0000256" key="1">
    <source>
        <dbReference type="SAM" id="Coils"/>
    </source>
</evidence>
<evidence type="ECO:0008006" key="5">
    <source>
        <dbReference type="Google" id="ProtNLM"/>
    </source>
</evidence>
<dbReference type="OMA" id="HANETIW"/>
<dbReference type="Proteomes" id="UP000030762">
    <property type="component" value="Unassembled WGS sequence"/>
</dbReference>
<evidence type="ECO:0000313" key="3">
    <source>
        <dbReference type="EMBL" id="EQC36852.1"/>
    </source>
</evidence>
<feature type="coiled-coil region" evidence="1">
    <location>
        <begin position="2111"/>
        <end position="2176"/>
    </location>
</feature>
<proteinExistence type="predicted"/>
<dbReference type="InParanoid" id="T0S226"/>
<dbReference type="RefSeq" id="XP_008609633.1">
    <property type="nucleotide sequence ID" value="XM_008611411.1"/>
</dbReference>
<evidence type="ECO:0000256" key="2">
    <source>
        <dbReference type="SAM" id="MobiDB-lite"/>
    </source>
</evidence>
<protein>
    <recommendedName>
        <fullName evidence="5">GAF domain-containing protein</fullName>
    </recommendedName>
</protein>
<dbReference type="VEuPathDB" id="FungiDB:SDRG_05682"/>
<dbReference type="GeneID" id="19946409"/>
<sequence length="2226" mass="244372">MLQLLLRSPQDSLEHTLHSFLGGITRDSGVCFLLRLPHDPPMTSTDHHARKAYEQLAHAISAKTAVVIDHDDDVQYITKAFVVSSEATGAFGVAIPNSAPRGTWKLLVQSCCTVLALIFQCDTIQSAYTTAQHEHAEVVTARSRDATQLAFLSSLLQLDTATRPEITMAVDAFFCSHFDVPRATLFWPCENGLQTWVADEHLYVTSGVPLVCAMSHALTCASPAHPAYDPTFDTRAGIEPTAVVCFPLTSIAGCLEVAIDHVLSEMELCVELLEAWLPRAIARVDRSTEAASERTRLRARWDRHVAILAQMRHAWDALEVNVTSSADLMQRVHTIVPAANLATTADLLLLADDGQLWTMSRGGDRVVAVLNEEPLLAQALETKTASTETSTTGAWLSPVLSRLYQRAATTLLVVPLVSTSTVHGLVAFGRLEPLDDVTTHLLESLALYISSLLMRCLEQDAWSARVENAQALAVWAHEQLRELTTHQIETEVHLLEQRLVAALATCAVDKISTAVLAKRIEDAVIAECTPWLYSHAYYLALDATQSVLTTRRLSMDVSTTSGIVGHACKSGSVVTTGLYVASLGLVTGFPIEKAQLPSDVSFEWMCASPVFDDHGSLHGALVFLTVHAAKGQRHREPFERRVLPSLKRALAQLYQRWQHTNGLYNRLEQLQDANTESKDTAAITASTVTTYAKQLDCVTQCLALVHTVVSATVDDAPSLVQNAAQSLLDLGYAQWHDASALAAGASCRSQVEAKYVAAVYAQAQSMIETPVSRSDDDKTVLCAPIYSTHEPRRLLGILYGTQASPTTHATARRWVLLACTIAFSVLDTRVAYASKSATQDRALVEYAATATSLETQLRATQGAMAFLQNGYECMHALSCTERLFGAVRQLLPRLLQTSGSVVLYVADHTRRVLWSLEPKIEVAFGDGPVGSCPFTDTPSALEGRLDNRQSLHDMYLPLWHQDKTPRTLLGVLEVQCRDSLPAADYLALRQRVLVVLEELHLASHIDRALARIATNEALAQQTKAADHFHASQALDTAKKRQLDLATAATLAVNRVMALIQQWPTKRDFWGHALESVEESLGQLPCAHEAHVYVVIPKEDQLQRRRTVLMPSHDSKAMALVQLLLDEDRATDGLAFKLVKQRPLSSSMSSDLEVAIADVFPAWSVTHSESTHEWCCLRVKLTEDCIVLLVVIIEHPIEPYQYWPWLRLLGSLVCQLVAHTLAMEALGEKYSQQKMHFLSDANGVGMDLLQLTRATESATSRAAFAQMAAGHVKVMLHAARVELQWRTTAEDAEVAAAIAVHATFVRRSEKSVSIVLRSPDDNLVGLLNIDAFDTSLAKTTGLWDQLAFVMGLAYKQWTLQHALQDAEHSILARNDACQALEAAQTDVTRALRSHTLDREHETRVVTHGLQELLKLLQAAPSDWSSDKLCKAIGALPTIHMVSLLCAGDDYLKLLAVVGAARGPATTYPGHLGVAGLALQSESPVVLAANELASSPYNADVDGFLDVDVPYQMLVSVAVKPASLDVPPMVLVVHATTGPATSATAPVWTLMTSLLQAILRLGVVQKATDARVAEHIEKHVEVAKERDALLDQVHDLQDHVRDRVQLLNFQQILLSLQPDALASTSLPDLSMRTTQALTTMVPQSLLQLYWCTREQFFWVDPLDQSLKQMPASAFVDHDTQRAILSGATVQTYNSATLEHKLLVSLQSQTTNYVLGLLQASRYEAAFSAFEVDLLAQFAKFLSSHVQRLVESDMAKDAASRRQTSRRLSTVASRASSVTQPKRSSFATTDHPQLEAVFPAAPVTVDALPPAESYLEGLLGLSTLAQLSAAVTGSLSKNPLWAVDGVHASFYTSNAEEKPALVAWFEGQVRLQALDTTILSVPSVHDDDRCRRDAALWKKHATESLLLFDVRVQSDVATVLLQSPTLSFFDDVADAVVRDELAPALTKVFAAVLSTTALATASAAKEALYSEVHTQVDDLVAKCASISDESRAMQACLGYLAELYAADDEASVRNTARDHLQLLFPLYDVVISSEKNRLHARWCMPLGHNLCVWLSNGSDPATVPGPWTHANETIWLQYTTALRTVLQRVLTAKAEKEVQLKTLHSLQKRERDGMRALQAELDASQDTIQQLQATIDDLGAREARHRDLKAAQKQSYRREKELEQQLVQQAMEIRALRKEAKRRIGSNVAAMSHARIRDLGQELKELATLEATQVEKLQASTRRSFETQT</sequence>
<keyword evidence="4" id="KW-1185">Reference proteome</keyword>
<evidence type="ECO:0000313" key="4">
    <source>
        <dbReference type="Proteomes" id="UP000030762"/>
    </source>
</evidence>